<evidence type="ECO:0000259" key="1">
    <source>
        <dbReference type="Pfam" id="PF04986"/>
    </source>
</evidence>
<name>A9GGX1_SORC5</name>
<dbReference type="InterPro" id="IPR007069">
    <property type="entry name" value="Transposase_32"/>
</dbReference>
<dbReference type="PANTHER" id="PTHR37023">
    <property type="entry name" value="TRANSPOSASE"/>
    <property type="match status" value="1"/>
</dbReference>
<evidence type="ECO:0000313" key="2">
    <source>
        <dbReference type="EMBL" id="CAN96378.1"/>
    </source>
</evidence>
<organism evidence="2 3">
    <name type="scientific">Sorangium cellulosum (strain So ce56)</name>
    <name type="common">Polyangium cellulosum (strain So ce56)</name>
    <dbReference type="NCBI Taxonomy" id="448385"/>
    <lineage>
        <taxon>Bacteria</taxon>
        <taxon>Pseudomonadati</taxon>
        <taxon>Myxococcota</taxon>
        <taxon>Polyangia</taxon>
        <taxon>Polyangiales</taxon>
        <taxon>Polyangiaceae</taxon>
        <taxon>Sorangium</taxon>
    </lineage>
</organism>
<dbReference type="EMBL" id="AM746676">
    <property type="protein sequence ID" value="CAN96378.1"/>
    <property type="molecule type" value="Genomic_DNA"/>
</dbReference>
<protein>
    <recommendedName>
        <fullName evidence="1">Transposase IS801/IS1294 domain-containing protein</fullName>
    </recommendedName>
</protein>
<dbReference type="GO" id="GO:0006313">
    <property type="term" value="P:DNA transposition"/>
    <property type="evidence" value="ECO:0007669"/>
    <property type="project" value="InterPro"/>
</dbReference>
<dbReference type="PANTHER" id="PTHR37023:SF1">
    <property type="entry name" value="ISSOD25 TRANSPOSASE TNPA_ISSOD25"/>
    <property type="match status" value="1"/>
</dbReference>
<feature type="domain" description="Transposase IS801/IS1294" evidence="1">
    <location>
        <begin position="2"/>
        <end position="78"/>
    </location>
</feature>
<reference evidence="2 3" key="1">
    <citation type="journal article" date="2007" name="Nat. Biotechnol.">
        <title>Complete genome sequence of the myxobacterium Sorangium cellulosum.</title>
        <authorList>
            <person name="Schneiker S."/>
            <person name="Perlova O."/>
            <person name="Kaiser O."/>
            <person name="Gerth K."/>
            <person name="Alici A."/>
            <person name="Altmeyer M.O."/>
            <person name="Bartels D."/>
            <person name="Bekel T."/>
            <person name="Beyer S."/>
            <person name="Bode E."/>
            <person name="Bode H.B."/>
            <person name="Bolten C.J."/>
            <person name="Choudhuri J.V."/>
            <person name="Doss S."/>
            <person name="Elnakady Y.A."/>
            <person name="Frank B."/>
            <person name="Gaigalat L."/>
            <person name="Goesmann A."/>
            <person name="Groeger C."/>
            <person name="Gross F."/>
            <person name="Jelsbak L."/>
            <person name="Jelsbak L."/>
            <person name="Kalinowski J."/>
            <person name="Kegler C."/>
            <person name="Knauber T."/>
            <person name="Konietzny S."/>
            <person name="Kopp M."/>
            <person name="Krause L."/>
            <person name="Krug D."/>
            <person name="Linke B."/>
            <person name="Mahmud T."/>
            <person name="Martinez-Arias R."/>
            <person name="McHardy A.C."/>
            <person name="Merai M."/>
            <person name="Meyer F."/>
            <person name="Mormann S."/>
            <person name="Munoz-Dorado J."/>
            <person name="Perez J."/>
            <person name="Pradella S."/>
            <person name="Rachid S."/>
            <person name="Raddatz G."/>
            <person name="Rosenau F."/>
            <person name="Rueckert C."/>
            <person name="Sasse F."/>
            <person name="Scharfe M."/>
            <person name="Schuster S.C."/>
            <person name="Suen G."/>
            <person name="Treuner-Lange A."/>
            <person name="Velicer G.J."/>
            <person name="Vorholter F.-J."/>
            <person name="Weissman K.J."/>
            <person name="Welch R.D."/>
            <person name="Wenzel S.C."/>
            <person name="Whitworth D.E."/>
            <person name="Wilhelm S."/>
            <person name="Wittmann C."/>
            <person name="Bloecker H."/>
            <person name="Puehler A."/>
            <person name="Mueller R."/>
        </authorList>
    </citation>
    <scope>NUCLEOTIDE SEQUENCE [LARGE SCALE GENOMIC DNA]</scope>
    <source>
        <strain evidence="3">So ce56</strain>
    </source>
</reference>
<dbReference type="Pfam" id="PF04986">
    <property type="entry name" value="Y2_Tnp"/>
    <property type="match status" value="1"/>
</dbReference>
<dbReference type="Proteomes" id="UP000002139">
    <property type="component" value="Chromosome"/>
</dbReference>
<dbReference type="KEGG" id="scl:sce6211"/>
<dbReference type="GO" id="GO:0003677">
    <property type="term" value="F:DNA binding"/>
    <property type="evidence" value="ECO:0007669"/>
    <property type="project" value="InterPro"/>
</dbReference>
<dbReference type="eggNOG" id="COG0582">
    <property type="taxonomic scope" value="Bacteria"/>
</dbReference>
<dbReference type="STRING" id="448385.sce6211"/>
<sequence>MQGAEKVIEYLGRYVHKTGISDQDLVDFDDRTGIFRYRDRQDHRRKTITLPAHKFLRRFLQAVPPKGLNRVQAFGLPHPAHRDMLQRLQLSLTPRQRPDLPTLEPGTRPRSLCPHCGQGSLGLMRRLYPAECVALANVLDADSVVPPARAPP</sequence>
<evidence type="ECO:0000313" key="3">
    <source>
        <dbReference type="Proteomes" id="UP000002139"/>
    </source>
</evidence>
<gene>
    <name evidence="2" type="ordered locus">sce6211</name>
</gene>
<proteinExistence type="predicted"/>
<keyword evidence="3" id="KW-1185">Reference proteome</keyword>
<dbReference type="HOGENOM" id="CLU_1721151_0_0_7"/>
<dbReference type="AlphaFoldDB" id="A9GGX1"/>
<dbReference type="GO" id="GO:0004803">
    <property type="term" value="F:transposase activity"/>
    <property type="evidence" value="ECO:0007669"/>
    <property type="project" value="InterPro"/>
</dbReference>
<accession>A9GGX1</accession>